<name>Q1ZU43_PHOAS</name>
<dbReference type="AlphaFoldDB" id="Q1ZU43"/>
<reference evidence="2 3" key="1">
    <citation type="journal article" date="2009" name="Proc. Natl. Acad. Sci. U.S.A.">
        <title>The genomic basis of trophic strategy in marine bacteria.</title>
        <authorList>
            <person name="Lauro F.M."/>
            <person name="McDougald D."/>
            <person name="Thomas T."/>
            <person name="Williams T.J."/>
            <person name="Egan S."/>
            <person name="Rice S."/>
            <person name="DeMaere M.Z."/>
            <person name="Ting L."/>
            <person name="Ertan H."/>
            <person name="Johnson J."/>
            <person name="Ferriera S."/>
            <person name="Lapidus A."/>
            <person name="Anderson I."/>
            <person name="Kyrpides N."/>
            <person name="Munk A.C."/>
            <person name="Detter C."/>
            <person name="Han C.S."/>
            <person name="Brown M.V."/>
            <person name="Robb F.T."/>
            <person name="Kjelleberg S."/>
            <person name="Cavicchioli R."/>
        </authorList>
    </citation>
    <scope>NUCLEOTIDE SEQUENCE [LARGE SCALE GENOMIC DNA]</scope>
    <source>
        <strain evidence="2 3">S14</strain>
    </source>
</reference>
<evidence type="ECO:0000313" key="2">
    <source>
        <dbReference type="EMBL" id="EAS66567.1"/>
    </source>
</evidence>
<dbReference type="Pfam" id="PF05117">
    <property type="entry name" value="DUF695"/>
    <property type="match status" value="1"/>
</dbReference>
<evidence type="ECO:0000313" key="3">
    <source>
        <dbReference type="Proteomes" id="UP000001603"/>
    </source>
</evidence>
<accession>Q1ZU43</accession>
<dbReference type="HOGENOM" id="CLU_134351_0_0_6"/>
<gene>
    <name evidence="2" type="ORF">VAS14_14659</name>
</gene>
<dbReference type="EMBL" id="AAOJ01000001">
    <property type="protein sequence ID" value="EAS66567.1"/>
    <property type="molecule type" value="Genomic_DNA"/>
</dbReference>
<dbReference type="InterPro" id="IPR016097">
    <property type="entry name" value="DUF695"/>
</dbReference>
<evidence type="ECO:0000259" key="1">
    <source>
        <dbReference type="Pfam" id="PF05117"/>
    </source>
</evidence>
<dbReference type="Proteomes" id="UP000001603">
    <property type="component" value="Unassembled WGS sequence"/>
</dbReference>
<proteinExistence type="predicted"/>
<organism evidence="2 3">
    <name type="scientific">Photobacterium angustum (strain S14 / CCUG 15956)</name>
    <name type="common">Vibrio sp. (strain S14 / CCUG 15956)</name>
    <dbReference type="NCBI Taxonomy" id="314292"/>
    <lineage>
        <taxon>Bacteria</taxon>
        <taxon>Pseudomonadati</taxon>
        <taxon>Pseudomonadota</taxon>
        <taxon>Gammaproteobacteria</taxon>
        <taxon>Vibrionales</taxon>
        <taxon>Vibrionaceae</taxon>
        <taxon>Photobacterium</taxon>
    </lineage>
</organism>
<feature type="domain" description="DUF695" evidence="1">
    <location>
        <begin position="22"/>
        <end position="147"/>
    </location>
</feature>
<dbReference type="eggNOG" id="ENOG5032VMX">
    <property type="taxonomic scope" value="Bacteria"/>
</dbReference>
<comment type="caution">
    <text evidence="2">The sequence shown here is derived from an EMBL/GenBank/DDBJ whole genome shotgun (WGS) entry which is preliminary data.</text>
</comment>
<protein>
    <recommendedName>
        <fullName evidence="1">DUF695 domain-containing protein</fullName>
    </recommendedName>
</protein>
<sequence>MFKYLLSILILGVSFMTWSEETWSVGEAKIQGRPVVYKFINEFPDDSTRSKMEWLTVVSWKYDGSTNNGMPPKHVNELMIKLEDGLETIKGREGLYFDVYSATGNDLKEFVFYIADREIFMKQFNEALSGHEVYPIEVNFYQDKEWSDLKKLQADFGI</sequence>